<dbReference type="AlphaFoldDB" id="A0A2T4FS15"/>
<dbReference type="Pfam" id="PF13561">
    <property type="entry name" value="adh_short_C2"/>
    <property type="match status" value="1"/>
</dbReference>
<dbReference type="Gene3D" id="3.40.50.720">
    <property type="entry name" value="NAD(P)-binding Rossmann-like Domain"/>
    <property type="match status" value="1"/>
</dbReference>
<organism evidence="3 4">
    <name type="scientific">Pseudomonas aylmerensis</name>
    <dbReference type="NCBI Taxonomy" id="1869229"/>
    <lineage>
        <taxon>Bacteria</taxon>
        <taxon>Pseudomonadati</taxon>
        <taxon>Pseudomonadota</taxon>
        <taxon>Gammaproteobacteria</taxon>
        <taxon>Pseudomonadales</taxon>
        <taxon>Pseudomonadaceae</taxon>
        <taxon>Pseudomonas</taxon>
    </lineage>
</organism>
<dbReference type="PRINTS" id="PR00081">
    <property type="entry name" value="GDHRDH"/>
</dbReference>
<evidence type="ECO:0000313" key="4">
    <source>
        <dbReference type="Proteomes" id="UP000240571"/>
    </source>
</evidence>
<keyword evidence="3" id="KW-0969">Cilium</keyword>
<keyword evidence="3" id="KW-0966">Cell projection</keyword>
<protein>
    <submittedName>
        <fullName evidence="3">Flagellin modification protein A</fullName>
    </submittedName>
</protein>
<dbReference type="PANTHER" id="PTHR24321:SF8">
    <property type="entry name" value="ESTRADIOL 17-BETA-DEHYDROGENASE 8-RELATED"/>
    <property type="match status" value="1"/>
</dbReference>
<gene>
    <name evidence="3" type="ORF">C9382_22200</name>
</gene>
<reference evidence="3 4" key="1">
    <citation type="submission" date="2018-03" db="EMBL/GenBank/DDBJ databases">
        <title>Diversity of bacteria associated with corn roots inoculated with woodland soils in Canada, and Description of Pseudomonas aylmerense sp. nov.</title>
        <authorList>
            <person name="Tambong J.T."/>
            <person name="Xu R."/>
            <person name="Tchagang C."/>
        </authorList>
    </citation>
    <scope>NUCLEOTIDE SEQUENCE [LARGE SCALE GENOMIC DNA]</scope>
    <source>
        <strain evidence="3 4">S1E44</strain>
    </source>
</reference>
<dbReference type="EMBL" id="PYWW01000048">
    <property type="protein sequence ID" value="PTC26234.1"/>
    <property type="molecule type" value="Genomic_DNA"/>
</dbReference>
<dbReference type="OrthoDB" id="7301144at2"/>
<dbReference type="GO" id="GO:0016491">
    <property type="term" value="F:oxidoreductase activity"/>
    <property type="evidence" value="ECO:0007669"/>
    <property type="project" value="UniProtKB-KW"/>
</dbReference>
<proteinExistence type="inferred from homology"/>
<dbReference type="NCBIfam" id="NF006619">
    <property type="entry name" value="PRK09186.1"/>
    <property type="match status" value="1"/>
</dbReference>
<evidence type="ECO:0000256" key="1">
    <source>
        <dbReference type="ARBA" id="ARBA00006484"/>
    </source>
</evidence>
<evidence type="ECO:0000256" key="2">
    <source>
        <dbReference type="ARBA" id="ARBA00023002"/>
    </source>
</evidence>
<comment type="caution">
    <text evidence="3">The sequence shown here is derived from an EMBL/GenBank/DDBJ whole genome shotgun (WGS) entry which is preliminary data.</text>
</comment>
<comment type="similarity">
    <text evidence="1">Belongs to the short-chain dehydrogenases/reductases (SDR) family.</text>
</comment>
<keyword evidence="3" id="KW-0282">Flagellum</keyword>
<dbReference type="Proteomes" id="UP000240571">
    <property type="component" value="Unassembled WGS sequence"/>
</dbReference>
<dbReference type="InterPro" id="IPR002347">
    <property type="entry name" value="SDR_fam"/>
</dbReference>
<evidence type="ECO:0000313" key="3">
    <source>
        <dbReference type="EMBL" id="PTC26234.1"/>
    </source>
</evidence>
<keyword evidence="2" id="KW-0560">Oxidoreductase</keyword>
<accession>A0A2T4FS15</accession>
<dbReference type="InterPro" id="IPR036291">
    <property type="entry name" value="NAD(P)-bd_dom_sf"/>
</dbReference>
<dbReference type="SUPFAM" id="SSF51735">
    <property type="entry name" value="NAD(P)-binding Rossmann-fold domains"/>
    <property type="match status" value="1"/>
</dbReference>
<dbReference type="PANTHER" id="PTHR24321">
    <property type="entry name" value="DEHYDROGENASES, SHORT CHAIN"/>
    <property type="match status" value="1"/>
</dbReference>
<name>A0A2T4FS15_9PSED</name>
<sequence>MLYMLENKTILVVGAGGLLGSNLVSALLGQGASVIAADINRQAMLSRLEKVSGFDASGNLTLVELDLNDAQAVKAFFKGAKGLDGAANCAYPRNKHYGAKLFDVELEHFNENVSLHLGATFLFMQQCAAYFQREQQAFSLVNISSVYGVIAPRFEIYENTAMTMPVEYAAIKAGVLQLSKYLTAYVSNSLFRSNCVSPGGIFDNQPQPFLEKYKSYCMGKGMLDISDVTGTVLFLLSESAKYVNGQNIIVDDGFSL</sequence>